<reference evidence="1" key="1">
    <citation type="submission" date="2021-01" db="EMBL/GenBank/DDBJ databases">
        <title>Complete genome sequence of Clostridiales bacterium R-7.</title>
        <authorList>
            <person name="Mahoney-Kurpe S.C."/>
            <person name="Palevich N."/>
            <person name="Koike S."/>
            <person name="Moon C.D."/>
            <person name="Attwood G.T."/>
        </authorList>
    </citation>
    <scope>NUCLEOTIDE SEQUENCE</scope>
    <source>
        <strain evidence="1">R-7</strain>
    </source>
</reference>
<protein>
    <submittedName>
        <fullName evidence="1">ParA family protein</fullName>
    </submittedName>
</protein>
<accession>A0AC61MUI8</accession>
<keyword evidence="2" id="KW-1185">Reference proteome</keyword>
<dbReference type="Proteomes" id="UP000682782">
    <property type="component" value="Chromosome"/>
</dbReference>
<name>A0AC61MUI8_9FIRM</name>
<organism evidence="1 2">
    <name type="scientific">Aristaeella hokkaidonensis</name>
    <dbReference type="NCBI Taxonomy" id="3046382"/>
    <lineage>
        <taxon>Bacteria</taxon>
        <taxon>Bacillati</taxon>
        <taxon>Bacillota</taxon>
        <taxon>Clostridia</taxon>
        <taxon>Eubacteriales</taxon>
        <taxon>Aristaeellaceae</taxon>
        <taxon>Aristaeella</taxon>
    </lineage>
</organism>
<sequence>MAKIIAIANQKGGVGKTTTAVNLSAAIAQAGKKVLMVDLDPQGNTTSGFGRSVNERSSVYDALMGRADLKNCIQDTDIKKLKLIGSDIRLAGAEVELVSVKDREFFLKKLLGVVRDDYDFIFVDCPPSLSLLTLNAMAAADSVLVPIQCEYYALEGVTSLMNTVNRVKHTFNPRLEIEGILLTMLDGRTNLGLQVVDQVKKHFKKAVFATTIPRNVRLGEAPSHGEPICIYDPRSSGALAYESLAKEVLSRNKKKK</sequence>
<gene>
    <name evidence="1" type="ORF">JYE49_08435</name>
</gene>
<evidence type="ECO:0000313" key="1">
    <source>
        <dbReference type="EMBL" id="QUC65907.1"/>
    </source>
</evidence>
<dbReference type="EMBL" id="CP068393">
    <property type="protein sequence ID" value="QUC65907.1"/>
    <property type="molecule type" value="Genomic_DNA"/>
</dbReference>
<evidence type="ECO:0000313" key="2">
    <source>
        <dbReference type="Proteomes" id="UP000682782"/>
    </source>
</evidence>
<proteinExistence type="predicted"/>